<dbReference type="PANTHER" id="PTHR47894">
    <property type="entry name" value="HTH-TYPE TRANSCRIPTIONAL REGULATOR GADX"/>
    <property type="match status" value="1"/>
</dbReference>
<dbReference type="GO" id="GO:0005829">
    <property type="term" value="C:cytosol"/>
    <property type="evidence" value="ECO:0007669"/>
    <property type="project" value="TreeGrafter"/>
</dbReference>
<keyword evidence="3" id="KW-0804">Transcription</keyword>
<name>A0A426UZA4_9BURK</name>
<dbReference type="OrthoDB" id="6506763at2"/>
<reference evidence="5 6" key="1">
    <citation type="submission" date="2018-12" db="EMBL/GenBank/DDBJ databases">
        <title>The whole draft genome of Aquabacterium sp. SJQ9.</title>
        <authorList>
            <person name="Sun L."/>
            <person name="Gao X."/>
            <person name="Chen W."/>
            <person name="Huang K."/>
        </authorList>
    </citation>
    <scope>NUCLEOTIDE SEQUENCE [LARGE SCALE GENOMIC DNA]</scope>
    <source>
        <strain evidence="5 6">SJQ9</strain>
    </source>
</reference>
<keyword evidence="1" id="KW-0805">Transcription regulation</keyword>
<dbReference type="GO" id="GO:0000976">
    <property type="term" value="F:transcription cis-regulatory region binding"/>
    <property type="evidence" value="ECO:0007669"/>
    <property type="project" value="TreeGrafter"/>
</dbReference>
<accession>A0A426UZA4</accession>
<dbReference type="AlphaFoldDB" id="A0A426UZA4"/>
<dbReference type="InterPro" id="IPR018060">
    <property type="entry name" value="HTH_AraC"/>
</dbReference>
<dbReference type="InterPro" id="IPR020449">
    <property type="entry name" value="Tscrpt_reg_AraC-type_HTH"/>
</dbReference>
<organism evidence="5 6">
    <name type="scientific">Aquabacterium soli</name>
    <dbReference type="NCBI Taxonomy" id="2493092"/>
    <lineage>
        <taxon>Bacteria</taxon>
        <taxon>Pseudomonadati</taxon>
        <taxon>Pseudomonadota</taxon>
        <taxon>Betaproteobacteria</taxon>
        <taxon>Burkholderiales</taxon>
        <taxon>Aquabacterium</taxon>
    </lineage>
</organism>
<keyword evidence="2" id="KW-0238">DNA-binding</keyword>
<dbReference type="Gene3D" id="1.10.10.60">
    <property type="entry name" value="Homeodomain-like"/>
    <property type="match status" value="1"/>
</dbReference>
<evidence type="ECO:0000313" key="6">
    <source>
        <dbReference type="Proteomes" id="UP000269265"/>
    </source>
</evidence>
<gene>
    <name evidence="5" type="ORF">EIP75_23355</name>
</gene>
<dbReference type="PANTHER" id="PTHR47894:SF1">
    <property type="entry name" value="HTH-TYPE TRANSCRIPTIONAL REGULATOR VQSM"/>
    <property type="match status" value="1"/>
</dbReference>
<dbReference type="GO" id="GO:0003700">
    <property type="term" value="F:DNA-binding transcription factor activity"/>
    <property type="evidence" value="ECO:0007669"/>
    <property type="project" value="InterPro"/>
</dbReference>
<evidence type="ECO:0000313" key="5">
    <source>
        <dbReference type="EMBL" id="RRR99949.1"/>
    </source>
</evidence>
<dbReference type="PROSITE" id="PS01124">
    <property type="entry name" value="HTH_ARAC_FAMILY_2"/>
    <property type="match status" value="1"/>
</dbReference>
<evidence type="ECO:0000256" key="3">
    <source>
        <dbReference type="ARBA" id="ARBA00023163"/>
    </source>
</evidence>
<evidence type="ECO:0000256" key="1">
    <source>
        <dbReference type="ARBA" id="ARBA00023015"/>
    </source>
</evidence>
<proteinExistence type="predicted"/>
<evidence type="ECO:0000259" key="4">
    <source>
        <dbReference type="PROSITE" id="PS01124"/>
    </source>
</evidence>
<comment type="caution">
    <text evidence="5">The sequence shown here is derived from an EMBL/GenBank/DDBJ whole genome shotgun (WGS) entry which is preliminary data.</text>
</comment>
<dbReference type="RefSeq" id="WP_125245596.1">
    <property type="nucleotide sequence ID" value="NZ_RSED01000038.1"/>
</dbReference>
<dbReference type="Pfam" id="PF12833">
    <property type="entry name" value="HTH_18"/>
    <property type="match status" value="1"/>
</dbReference>
<dbReference type="EMBL" id="RSED01000038">
    <property type="protein sequence ID" value="RRR99949.1"/>
    <property type="molecule type" value="Genomic_DNA"/>
</dbReference>
<dbReference type="PRINTS" id="PR00032">
    <property type="entry name" value="HTHARAC"/>
</dbReference>
<dbReference type="SMART" id="SM00342">
    <property type="entry name" value="HTH_ARAC"/>
    <property type="match status" value="1"/>
</dbReference>
<evidence type="ECO:0000256" key="2">
    <source>
        <dbReference type="ARBA" id="ARBA00023125"/>
    </source>
</evidence>
<keyword evidence="6" id="KW-1185">Reference proteome</keyword>
<dbReference type="Pfam" id="PF12625">
    <property type="entry name" value="Arabinose_bd"/>
    <property type="match status" value="1"/>
</dbReference>
<dbReference type="InterPro" id="IPR032687">
    <property type="entry name" value="AraC-type_N"/>
</dbReference>
<protein>
    <submittedName>
        <fullName evidence="5">AraC family transcriptional regulator</fullName>
    </submittedName>
</protein>
<dbReference type="SUPFAM" id="SSF46689">
    <property type="entry name" value="Homeodomain-like"/>
    <property type="match status" value="1"/>
</dbReference>
<feature type="domain" description="HTH araC/xylS-type" evidence="4">
    <location>
        <begin position="251"/>
        <end position="348"/>
    </location>
</feature>
<sequence>MSTRTPPTQAADWLAPALHPIYARLICAEMRRRGFDEAQILSGTRLNWASLHEGNRYLSFDEVTRLIRRAVALTQEPWLGITVGWGTQLSAHGPVGVAAMSCDNVGQALALIQRHAGLRQSLISLEVDQQGDEVTLWMREHLQAPDVREYIMGHLMGAGLRLLDTLTGLDMTRVARVEFAFPEPPWADAYRRWWPSVRFGMERSAMVLPLSLLSHPGLAPDPQTHRMALRECERLWSQQNDPRDRLGPVGDRILRLLLACEGGYPTLSELAEREHVSSRTLIRKLGDEGLTYQQLLDRVREDLACWWLLHSDMSVEAIADRLGYQDTSNFSRTFRRWVGMPPSDFRRSAGAQTLNTATD</sequence>
<dbReference type="Proteomes" id="UP000269265">
    <property type="component" value="Unassembled WGS sequence"/>
</dbReference>
<dbReference type="InterPro" id="IPR009057">
    <property type="entry name" value="Homeodomain-like_sf"/>
</dbReference>